<dbReference type="PROSITE" id="PS00463">
    <property type="entry name" value="ZN2_CY6_FUNGAL_1"/>
    <property type="match status" value="1"/>
</dbReference>
<evidence type="ECO:0000256" key="2">
    <source>
        <dbReference type="ARBA" id="ARBA00023015"/>
    </source>
</evidence>
<dbReference type="EMBL" id="JBFXLT010000040">
    <property type="protein sequence ID" value="KAL2813440.1"/>
    <property type="molecule type" value="Genomic_DNA"/>
</dbReference>
<comment type="subcellular location">
    <subcellularLocation>
        <location evidence="1">Nucleus</location>
    </subcellularLocation>
</comment>
<dbReference type="InterPro" id="IPR036864">
    <property type="entry name" value="Zn2-C6_fun-type_DNA-bd_sf"/>
</dbReference>
<gene>
    <name evidence="8" type="ORF">BJX63DRAFT_394443</name>
</gene>
<name>A0ABR4HD89_9EURO</name>
<dbReference type="PANTHER" id="PTHR37534:SF46">
    <property type="entry name" value="ZN(II)2CYS6 TRANSCRIPTION FACTOR (EUROFUNG)"/>
    <property type="match status" value="1"/>
</dbReference>
<reference evidence="8 9" key="1">
    <citation type="submission" date="2024-07" db="EMBL/GenBank/DDBJ databases">
        <title>Section-level genome sequencing and comparative genomics of Aspergillus sections Usti and Cavernicolus.</title>
        <authorList>
            <consortium name="Lawrence Berkeley National Laboratory"/>
            <person name="Nybo J.L."/>
            <person name="Vesth T.C."/>
            <person name="Theobald S."/>
            <person name="Frisvad J.C."/>
            <person name="Larsen T.O."/>
            <person name="Kjaerboelling I."/>
            <person name="Rothschild-Mancinelli K."/>
            <person name="Lyhne E.K."/>
            <person name="Kogle M.E."/>
            <person name="Barry K."/>
            <person name="Clum A."/>
            <person name="Na H."/>
            <person name="Ledsgaard L."/>
            <person name="Lin J."/>
            <person name="Lipzen A."/>
            <person name="Kuo A."/>
            <person name="Riley R."/>
            <person name="Mondo S."/>
            <person name="Labutti K."/>
            <person name="Haridas S."/>
            <person name="Pangalinan J."/>
            <person name="Salamov A.A."/>
            <person name="Simmons B.A."/>
            <person name="Magnuson J.K."/>
            <person name="Chen J."/>
            <person name="Drula E."/>
            <person name="Henrissat B."/>
            <person name="Wiebenga A."/>
            <person name="Lubbers R.J."/>
            <person name="Gomes A.C."/>
            <person name="Makela M.R."/>
            <person name="Stajich J."/>
            <person name="Grigoriev I.V."/>
            <person name="Mortensen U.H."/>
            <person name="De Vries R.P."/>
            <person name="Baker S.E."/>
            <person name="Andersen M.R."/>
        </authorList>
    </citation>
    <scope>NUCLEOTIDE SEQUENCE [LARGE SCALE GENOMIC DNA]</scope>
    <source>
        <strain evidence="8 9">CBS 588.65</strain>
    </source>
</reference>
<dbReference type="SMART" id="SM00066">
    <property type="entry name" value="GAL4"/>
    <property type="match status" value="1"/>
</dbReference>
<proteinExistence type="predicted"/>
<feature type="region of interest" description="Disordered" evidence="6">
    <location>
        <begin position="60"/>
        <end position="88"/>
    </location>
</feature>
<evidence type="ECO:0000256" key="4">
    <source>
        <dbReference type="ARBA" id="ARBA00023163"/>
    </source>
</evidence>
<evidence type="ECO:0000256" key="6">
    <source>
        <dbReference type="SAM" id="MobiDB-lite"/>
    </source>
</evidence>
<dbReference type="Pfam" id="PF11951">
    <property type="entry name" value="Fungal_trans_2"/>
    <property type="match status" value="1"/>
</dbReference>
<comment type="caution">
    <text evidence="8">The sequence shown here is derived from an EMBL/GenBank/DDBJ whole genome shotgun (WGS) entry which is preliminary data.</text>
</comment>
<organism evidence="8 9">
    <name type="scientific">Aspergillus granulosus</name>
    <dbReference type="NCBI Taxonomy" id="176169"/>
    <lineage>
        <taxon>Eukaryota</taxon>
        <taxon>Fungi</taxon>
        <taxon>Dikarya</taxon>
        <taxon>Ascomycota</taxon>
        <taxon>Pezizomycotina</taxon>
        <taxon>Eurotiomycetes</taxon>
        <taxon>Eurotiomycetidae</taxon>
        <taxon>Eurotiales</taxon>
        <taxon>Aspergillaceae</taxon>
        <taxon>Aspergillus</taxon>
        <taxon>Aspergillus subgen. Nidulantes</taxon>
    </lineage>
</organism>
<evidence type="ECO:0000256" key="1">
    <source>
        <dbReference type="ARBA" id="ARBA00004123"/>
    </source>
</evidence>
<dbReference type="InterPro" id="IPR021858">
    <property type="entry name" value="Fun_TF"/>
</dbReference>
<keyword evidence="9" id="KW-1185">Reference proteome</keyword>
<dbReference type="Proteomes" id="UP001610334">
    <property type="component" value="Unassembled WGS sequence"/>
</dbReference>
<feature type="domain" description="Zn(2)-C6 fungal-type" evidence="7">
    <location>
        <begin position="23"/>
        <end position="53"/>
    </location>
</feature>
<feature type="compositionally biased region" description="Polar residues" evidence="6">
    <location>
        <begin position="67"/>
        <end position="88"/>
    </location>
</feature>
<dbReference type="Gene3D" id="4.10.240.10">
    <property type="entry name" value="Zn(2)-C6 fungal-type DNA-binding domain"/>
    <property type="match status" value="1"/>
</dbReference>
<dbReference type="Pfam" id="PF00172">
    <property type="entry name" value="Zn_clus"/>
    <property type="match status" value="1"/>
</dbReference>
<evidence type="ECO:0000313" key="8">
    <source>
        <dbReference type="EMBL" id="KAL2813440.1"/>
    </source>
</evidence>
<protein>
    <recommendedName>
        <fullName evidence="7">Zn(2)-C6 fungal-type domain-containing protein</fullName>
    </recommendedName>
</protein>
<sequence length="548" mass="61759">MPPPPKSYRRPRRPLAHLRTKTGCLTCRERRKKCDERQGVCHNCDRKWLKCVWPSQSRIDPPDHVQSESSTTGPSRSRTNSPLGETNGLMKTSSVEVLDGAHTTSHAADHLPCTFLDEGIHTSFEGDYRGASSLTKLPITVPFYAGIIPLGSGLLFDLLQIKWLRQLIRPMASASLIELYYRESMRIAMHTPFYMQSLLACCAAEYPVDDINVREHFWRLSHNHYVRAITGLREALNAGQPKLHEEAIVSTVLTLCIFERAKPWPSSGVNTHLSGLAQLIQSELAWGGLGCPSPGSDSGASLRRVVLEGFIFHAATSVPFQPFPDQQNALDVAVQVAQERLEGMFDGRRMLEYPDSPVLGVRPRLFVLIREISLIHREYQLSHSEYNRCHRSWQTINMMREQLSQYRDFYSVGPKSSSESTPIGSGAPQSPVCDSDALLVGPMLYIIAAEILVADVIGYAYDHRHVTQTVTTIPELVEDGVKLVSQLQPSKDYYAEYYGWPIYVLTKFIEREKDRDCLLSQIDAFWKETRSGTMLRLADTLRNLVLVA</sequence>
<evidence type="ECO:0000256" key="5">
    <source>
        <dbReference type="ARBA" id="ARBA00023242"/>
    </source>
</evidence>
<dbReference type="PANTHER" id="PTHR37534">
    <property type="entry name" value="TRANSCRIPTIONAL ACTIVATOR PROTEIN UGA3"/>
    <property type="match status" value="1"/>
</dbReference>
<dbReference type="InterPro" id="IPR001138">
    <property type="entry name" value="Zn2Cys6_DnaBD"/>
</dbReference>
<keyword evidence="5" id="KW-0539">Nucleus</keyword>
<evidence type="ECO:0000256" key="3">
    <source>
        <dbReference type="ARBA" id="ARBA00023125"/>
    </source>
</evidence>
<keyword evidence="2" id="KW-0805">Transcription regulation</keyword>
<keyword evidence="4" id="KW-0804">Transcription</keyword>
<dbReference type="CDD" id="cd00067">
    <property type="entry name" value="GAL4"/>
    <property type="match status" value="1"/>
</dbReference>
<dbReference type="PROSITE" id="PS50048">
    <property type="entry name" value="ZN2_CY6_FUNGAL_2"/>
    <property type="match status" value="1"/>
</dbReference>
<dbReference type="SUPFAM" id="SSF57701">
    <property type="entry name" value="Zn2/Cys6 DNA-binding domain"/>
    <property type="match status" value="1"/>
</dbReference>
<keyword evidence="3" id="KW-0238">DNA-binding</keyword>
<evidence type="ECO:0000259" key="7">
    <source>
        <dbReference type="PROSITE" id="PS50048"/>
    </source>
</evidence>
<evidence type="ECO:0000313" key="9">
    <source>
        <dbReference type="Proteomes" id="UP001610334"/>
    </source>
</evidence>
<accession>A0ABR4HD89</accession>